<sequence>MHKYVVSPEQVAQYNSDGYLLIRAGEHNLVTGEELQAWSKEVQSWPREKGKWMPYDEINENGERQLMRTENFVDYHPKFKALLCGENLRGVIAQLTRGEMLLFKDKINYKSGFGNGFLAHLDAPAYDHIGEIEHTTANLAVNAATPENGCLQVVPGSHRMKVDFIHAGRIHPDWENSHEWVLVPLEAGDIVFFGSHLAHRSFANRTPESRTMVYATYHSAADGPDLREKYYIDRRVVFPPDHERVAGEEYEVGWKRYGFAAPFSKQDAVAQESEVMV</sequence>
<dbReference type="GO" id="GO:0046872">
    <property type="term" value="F:metal ion binding"/>
    <property type="evidence" value="ECO:0007669"/>
    <property type="project" value="UniProtKB-ARBA"/>
</dbReference>
<dbReference type="GO" id="GO:0016491">
    <property type="term" value="F:oxidoreductase activity"/>
    <property type="evidence" value="ECO:0007669"/>
    <property type="project" value="UniProtKB-ARBA"/>
</dbReference>
<protein>
    <recommendedName>
        <fullName evidence="5">Fe2OG dioxygenase domain-containing protein</fullName>
    </recommendedName>
</protein>
<name>A0A1B8GEG5_9PEZI</name>
<dbReference type="PANTHER" id="PTHR20883">
    <property type="entry name" value="PHYTANOYL-COA DIOXYGENASE DOMAIN CONTAINING 1"/>
    <property type="match status" value="1"/>
</dbReference>
<evidence type="ECO:0000313" key="3">
    <source>
        <dbReference type="EMBL" id="OBT94203.1"/>
    </source>
</evidence>
<evidence type="ECO:0000313" key="4">
    <source>
        <dbReference type="Proteomes" id="UP000091956"/>
    </source>
</evidence>
<evidence type="ECO:0000256" key="2">
    <source>
        <dbReference type="ARBA" id="ARBA00005830"/>
    </source>
</evidence>
<dbReference type="GeneID" id="28840359"/>
<comment type="cofactor">
    <cofactor evidence="1">
        <name>Fe cation</name>
        <dbReference type="ChEBI" id="CHEBI:24875"/>
    </cofactor>
</comment>
<dbReference type="Gene3D" id="2.60.120.620">
    <property type="entry name" value="q2cbj1_9rhob like domain"/>
    <property type="match status" value="1"/>
</dbReference>
<comment type="similarity">
    <text evidence="2">Belongs to the PhyH family.</text>
</comment>
<accession>A0A1B8GEG5</accession>
<evidence type="ECO:0000256" key="1">
    <source>
        <dbReference type="ARBA" id="ARBA00001962"/>
    </source>
</evidence>
<dbReference type="PANTHER" id="PTHR20883:SF48">
    <property type="entry name" value="ECTOINE DIOXYGENASE"/>
    <property type="match status" value="1"/>
</dbReference>
<dbReference type="Proteomes" id="UP000091956">
    <property type="component" value="Unassembled WGS sequence"/>
</dbReference>
<dbReference type="OrthoDB" id="445007at2759"/>
<dbReference type="STRING" id="342668.A0A1B8GEG5"/>
<dbReference type="AlphaFoldDB" id="A0A1B8GEG5"/>
<gene>
    <name evidence="3" type="ORF">VE01_06973</name>
</gene>
<dbReference type="EMBL" id="KV460246">
    <property type="protein sequence ID" value="OBT94203.1"/>
    <property type="molecule type" value="Genomic_DNA"/>
</dbReference>
<dbReference type="RefSeq" id="XP_018127936.1">
    <property type="nucleotide sequence ID" value="XM_018276410.2"/>
</dbReference>
<reference evidence="3 4" key="1">
    <citation type="submission" date="2016-03" db="EMBL/GenBank/DDBJ databases">
        <title>Comparative genomics of Pseudogymnoascus destructans, the fungus causing white-nose syndrome of bats.</title>
        <authorList>
            <person name="Palmer J.M."/>
            <person name="Drees K.P."/>
            <person name="Foster J.T."/>
            <person name="Lindner D.L."/>
        </authorList>
    </citation>
    <scope>NUCLEOTIDE SEQUENCE [LARGE SCALE GENOMIC DNA]</scope>
    <source>
        <strain evidence="3 4">UAMH 10579</strain>
    </source>
</reference>
<proteinExistence type="inferred from homology"/>
<dbReference type="InterPro" id="IPR008775">
    <property type="entry name" value="Phytyl_CoA_dOase-like"/>
</dbReference>
<dbReference type="Pfam" id="PF05721">
    <property type="entry name" value="PhyH"/>
    <property type="match status" value="1"/>
</dbReference>
<reference evidence="4" key="2">
    <citation type="journal article" date="2018" name="Nat. Commun.">
        <title>Extreme sensitivity to ultraviolet light in the fungal pathogen causing white-nose syndrome of bats.</title>
        <authorList>
            <person name="Palmer J.M."/>
            <person name="Drees K.P."/>
            <person name="Foster J.T."/>
            <person name="Lindner D.L."/>
        </authorList>
    </citation>
    <scope>NUCLEOTIDE SEQUENCE [LARGE SCALE GENOMIC DNA]</scope>
    <source>
        <strain evidence="4">UAMH 10579</strain>
    </source>
</reference>
<keyword evidence="4" id="KW-1185">Reference proteome</keyword>
<dbReference type="SUPFAM" id="SSF51197">
    <property type="entry name" value="Clavaminate synthase-like"/>
    <property type="match status" value="1"/>
</dbReference>
<evidence type="ECO:0008006" key="5">
    <source>
        <dbReference type="Google" id="ProtNLM"/>
    </source>
</evidence>
<organism evidence="3 4">
    <name type="scientific">Pseudogymnoascus verrucosus</name>
    <dbReference type="NCBI Taxonomy" id="342668"/>
    <lineage>
        <taxon>Eukaryota</taxon>
        <taxon>Fungi</taxon>
        <taxon>Dikarya</taxon>
        <taxon>Ascomycota</taxon>
        <taxon>Pezizomycotina</taxon>
        <taxon>Leotiomycetes</taxon>
        <taxon>Thelebolales</taxon>
        <taxon>Thelebolaceae</taxon>
        <taxon>Pseudogymnoascus</taxon>
    </lineage>
</organism>